<keyword evidence="2" id="KW-1185">Reference proteome</keyword>
<accession>A0ABS7XQF9</accession>
<name>A0ABS7XQF9_9FLAO</name>
<dbReference type="GO" id="GO:0016829">
    <property type="term" value="F:lyase activity"/>
    <property type="evidence" value="ECO:0007669"/>
    <property type="project" value="UniProtKB-KW"/>
</dbReference>
<dbReference type="Proteomes" id="UP001198901">
    <property type="component" value="Unassembled WGS sequence"/>
</dbReference>
<sequence length="197" mass="22796">MTKDQLYRELNYVNATRESRTKYANLILENPKLLQPLLEILFTVNNKISIRAAWILEFVCKQNIALILPHIGFFISNLSRLRFDSAIRPCAKIVEILIQLFYKKKAPVITEALSISNRAALVEICFDWLITDQKVAVKAYSMSSLYLLGTEFDWIQNELKLNLQRNYSSESAAFKARAKYILQDFGVNVPRCKSKIR</sequence>
<dbReference type="EMBL" id="JAIUJR010000003">
    <property type="protein sequence ID" value="MCA0132241.1"/>
    <property type="molecule type" value="Genomic_DNA"/>
</dbReference>
<dbReference type="RefSeq" id="WP_224527504.1">
    <property type="nucleotide sequence ID" value="NZ_JAIUJR010000003.1"/>
</dbReference>
<reference evidence="2" key="1">
    <citation type="submission" date="2023-07" db="EMBL/GenBank/DDBJ databases">
        <authorList>
            <person name="Yue Y."/>
        </authorList>
    </citation>
    <scope>NUCLEOTIDE SEQUENCE [LARGE SCALE GENOMIC DNA]</scope>
    <source>
        <strain evidence="2">D23</strain>
    </source>
</reference>
<gene>
    <name evidence="1" type="ORF">LBU54_06560</name>
</gene>
<dbReference type="InterPro" id="IPR016024">
    <property type="entry name" value="ARM-type_fold"/>
</dbReference>
<proteinExistence type="predicted"/>
<comment type="caution">
    <text evidence="1">The sequence shown here is derived from an EMBL/GenBank/DDBJ whole genome shotgun (WGS) entry which is preliminary data.</text>
</comment>
<protein>
    <submittedName>
        <fullName evidence="1">Adenylosuccinate lyase</fullName>
    </submittedName>
</protein>
<keyword evidence="1" id="KW-0456">Lyase</keyword>
<dbReference type="SUPFAM" id="SSF48371">
    <property type="entry name" value="ARM repeat"/>
    <property type="match status" value="1"/>
</dbReference>
<organism evidence="1 2">
    <name type="scientific">Winogradskyella alexanderae</name>
    <dbReference type="NCBI Taxonomy" id="2877123"/>
    <lineage>
        <taxon>Bacteria</taxon>
        <taxon>Pseudomonadati</taxon>
        <taxon>Bacteroidota</taxon>
        <taxon>Flavobacteriia</taxon>
        <taxon>Flavobacteriales</taxon>
        <taxon>Flavobacteriaceae</taxon>
        <taxon>Winogradskyella</taxon>
    </lineage>
</organism>
<evidence type="ECO:0000313" key="1">
    <source>
        <dbReference type="EMBL" id="MCA0132241.1"/>
    </source>
</evidence>
<evidence type="ECO:0000313" key="2">
    <source>
        <dbReference type="Proteomes" id="UP001198901"/>
    </source>
</evidence>